<proteinExistence type="predicted"/>
<reference evidence="1" key="1">
    <citation type="submission" date="2018-05" db="EMBL/GenBank/DDBJ databases">
        <authorList>
            <person name="Lanie J.A."/>
            <person name="Ng W.-L."/>
            <person name="Kazmierczak K.M."/>
            <person name="Andrzejewski T.M."/>
            <person name="Davidsen T.M."/>
            <person name="Wayne K.J."/>
            <person name="Tettelin H."/>
            <person name="Glass J.I."/>
            <person name="Rusch D."/>
            <person name="Podicherti R."/>
            <person name="Tsui H.-C.T."/>
            <person name="Winkler M.E."/>
        </authorList>
    </citation>
    <scope>NUCLEOTIDE SEQUENCE</scope>
</reference>
<organism evidence="1">
    <name type="scientific">marine metagenome</name>
    <dbReference type="NCBI Taxonomy" id="408172"/>
    <lineage>
        <taxon>unclassified sequences</taxon>
        <taxon>metagenomes</taxon>
        <taxon>ecological metagenomes</taxon>
    </lineage>
</organism>
<protein>
    <submittedName>
        <fullName evidence="1">Uncharacterized protein</fullName>
    </submittedName>
</protein>
<accession>A0A382X1D3</accession>
<feature type="non-terminal residue" evidence="1">
    <location>
        <position position="39"/>
    </location>
</feature>
<sequence length="39" mass="4288">MELAIIKPNLPVGFSVPAWDYKKTVYIIGCPTCSMGTSR</sequence>
<gene>
    <name evidence="1" type="ORF">METZ01_LOCUS417647</name>
</gene>
<dbReference type="EMBL" id="UINC01164118">
    <property type="protein sequence ID" value="SVD64793.1"/>
    <property type="molecule type" value="Genomic_DNA"/>
</dbReference>
<dbReference type="AlphaFoldDB" id="A0A382X1D3"/>
<evidence type="ECO:0000313" key="1">
    <source>
        <dbReference type="EMBL" id="SVD64793.1"/>
    </source>
</evidence>
<name>A0A382X1D3_9ZZZZ</name>